<accession>A0A0F4KR48</accession>
<dbReference type="HOGENOM" id="CLU_887929_0_0_9"/>
<dbReference type="EMBL" id="JXBZ01000008">
    <property type="protein sequence ID" value="KJY48518.1"/>
    <property type="molecule type" value="Genomic_DNA"/>
</dbReference>
<evidence type="ECO:0000256" key="1">
    <source>
        <dbReference type="SAM" id="Coils"/>
    </source>
</evidence>
<name>A0A0F4KR48_9LACO</name>
<reference evidence="2 3" key="1">
    <citation type="submission" date="2014-12" db="EMBL/GenBank/DDBJ databases">
        <title>Comparative genomics of the lactic acid bacteria isolated from the honey bee gut.</title>
        <authorList>
            <person name="Ellegaard K.M."/>
            <person name="Tamarit D."/>
            <person name="Javelind E."/>
            <person name="Olofsson T."/>
            <person name="Andersson S.G."/>
            <person name="Vasquez A."/>
        </authorList>
    </citation>
    <scope>NUCLEOTIDE SEQUENCE [LARGE SCALE GENOMIC DNA]</scope>
    <source>
        <strain evidence="2 3">Hon2</strain>
    </source>
</reference>
<organism evidence="2 3">
    <name type="scientific">Bombilactobacillus mellis</name>
    <dbReference type="NCBI Taxonomy" id="1218508"/>
    <lineage>
        <taxon>Bacteria</taxon>
        <taxon>Bacillati</taxon>
        <taxon>Bacillota</taxon>
        <taxon>Bacilli</taxon>
        <taxon>Lactobacillales</taxon>
        <taxon>Lactobacillaceae</taxon>
        <taxon>Bombilactobacillus</taxon>
    </lineage>
</organism>
<dbReference type="PATRIC" id="fig|1218508.4.peg.901"/>
<keyword evidence="1" id="KW-0175">Coiled coil</keyword>
<evidence type="ECO:0000313" key="3">
    <source>
        <dbReference type="Proteomes" id="UP000033695"/>
    </source>
</evidence>
<comment type="caution">
    <text evidence="2">The sequence shown here is derived from an EMBL/GenBank/DDBJ whole genome shotgun (WGS) entry which is preliminary data.</text>
</comment>
<keyword evidence="3" id="KW-1185">Reference proteome</keyword>
<sequence>MNNNDKLLHLLQGEEQLQKLMPEYLQQLKQQTQQRQQTRLLVKQAHRQLQNLQRQIKQQLKKAAQQNHQVQQQWQLMQQQAMSLEQQYWARYHQPCKLFQEISALNLETTTLKQLAVWSQNLPTDSQLPLKLFQKRLQKLANATLLTSQQQAYLRTSDLQLAQLINCLSSYTRYRQVASRKIAQKLEQIQQNLTLAALSSSPTWCHTLQKVQQTLTTLPVIMPPKTQPLLAVIHAIRKPQYYVKRGYTVLQVVQPVYAALTRLRQNITNQAHYRGMSNAWQNYQLAMQDLRQYYQEHYWQSGGTPHNFHGHDNR</sequence>
<dbReference type="OrthoDB" id="2348540at2"/>
<dbReference type="RefSeq" id="WP_045922786.1">
    <property type="nucleotide sequence ID" value="NZ_JBHTHW010000008.1"/>
</dbReference>
<dbReference type="STRING" id="1218508.JG29_09170"/>
<feature type="coiled-coil region" evidence="1">
    <location>
        <begin position="14"/>
        <end position="73"/>
    </location>
</feature>
<dbReference type="AlphaFoldDB" id="A0A0F4KR48"/>
<protein>
    <submittedName>
        <fullName evidence="2">Uncharacterized protein</fullName>
    </submittedName>
</protein>
<gene>
    <name evidence="2" type="ORF">JG29_09170</name>
</gene>
<dbReference type="Proteomes" id="UP000033695">
    <property type="component" value="Unassembled WGS sequence"/>
</dbReference>
<evidence type="ECO:0000313" key="2">
    <source>
        <dbReference type="EMBL" id="KJY48518.1"/>
    </source>
</evidence>
<proteinExistence type="predicted"/>